<dbReference type="InterPro" id="IPR016169">
    <property type="entry name" value="FAD-bd_PCMH_sub2"/>
</dbReference>
<dbReference type="InterPro" id="IPR036683">
    <property type="entry name" value="CO_DH_flav_C_dom_sf"/>
</dbReference>
<dbReference type="EC" id="1.3.7.9" evidence="5"/>
<dbReference type="Proteomes" id="UP000742786">
    <property type="component" value="Unassembled WGS sequence"/>
</dbReference>
<dbReference type="InterPro" id="IPR051312">
    <property type="entry name" value="Diverse_Substr_Oxidored"/>
</dbReference>
<dbReference type="AlphaFoldDB" id="A0A916J3D9"/>
<feature type="domain" description="FAD-binding PCMH-type" evidence="4">
    <location>
        <begin position="1"/>
        <end position="217"/>
    </location>
</feature>
<evidence type="ECO:0000256" key="1">
    <source>
        <dbReference type="ARBA" id="ARBA00022630"/>
    </source>
</evidence>
<dbReference type="InterPro" id="IPR036318">
    <property type="entry name" value="FAD-bd_PCMH-like_sf"/>
</dbReference>
<dbReference type="NCBIfam" id="TIGR03195">
    <property type="entry name" value="4hydrxCoA_B"/>
    <property type="match status" value="1"/>
</dbReference>
<dbReference type="SUPFAM" id="SSF56176">
    <property type="entry name" value="FAD-binding/transporter-associated domain-like"/>
    <property type="match status" value="1"/>
</dbReference>
<keyword evidence="3 5" id="KW-0560">Oxidoreductase</keyword>
<dbReference type="GO" id="GO:0071949">
    <property type="term" value="F:FAD binding"/>
    <property type="evidence" value="ECO:0007669"/>
    <property type="project" value="InterPro"/>
</dbReference>
<dbReference type="SMART" id="SM01092">
    <property type="entry name" value="CO_deh_flav_C"/>
    <property type="match status" value="1"/>
</dbReference>
<dbReference type="Gene3D" id="3.30.390.50">
    <property type="entry name" value="CO dehydrogenase flavoprotein, C-terminal domain"/>
    <property type="match status" value="1"/>
</dbReference>
<dbReference type="InterPro" id="IPR002346">
    <property type="entry name" value="Mopterin_DH_FAD-bd"/>
</dbReference>
<dbReference type="PANTHER" id="PTHR42659">
    <property type="entry name" value="XANTHINE DEHYDROGENASE SUBUNIT C-RELATED"/>
    <property type="match status" value="1"/>
</dbReference>
<dbReference type="Gene3D" id="3.30.465.10">
    <property type="match status" value="1"/>
</dbReference>
<dbReference type="InterPro" id="IPR017608">
    <property type="entry name" value="4hydrxbenzoyl-CoA_Rdtase_bsu"/>
</dbReference>
<organism evidence="5 6">
    <name type="scientific">Georgfuchsia toluolica</name>
    <dbReference type="NCBI Taxonomy" id="424218"/>
    <lineage>
        <taxon>Bacteria</taxon>
        <taxon>Pseudomonadati</taxon>
        <taxon>Pseudomonadota</taxon>
        <taxon>Betaproteobacteria</taxon>
        <taxon>Nitrosomonadales</taxon>
        <taxon>Sterolibacteriaceae</taxon>
        <taxon>Georgfuchsia</taxon>
    </lineage>
</organism>
<dbReference type="Pfam" id="PF00941">
    <property type="entry name" value="FAD_binding_5"/>
    <property type="match status" value="1"/>
</dbReference>
<keyword evidence="6" id="KW-1185">Reference proteome</keyword>
<evidence type="ECO:0000313" key="5">
    <source>
        <dbReference type="EMBL" id="CAG4883248.1"/>
    </source>
</evidence>
<dbReference type="InterPro" id="IPR016166">
    <property type="entry name" value="FAD-bd_PCMH"/>
</dbReference>
<proteinExistence type="predicted"/>
<gene>
    <name evidence="5" type="primary">hcrB</name>
    <name evidence="5" type="ORF">GTOL_11130</name>
</gene>
<evidence type="ECO:0000256" key="3">
    <source>
        <dbReference type="ARBA" id="ARBA00023002"/>
    </source>
</evidence>
<evidence type="ECO:0000313" key="6">
    <source>
        <dbReference type="Proteomes" id="UP000742786"/>
    </source>
</evidence>
<dbReference type="PANTHER" id="PTHR42659:SF2">
    <property type="entry name" value="XANTHINE DEHYDROGENASE SUBUNIT C-RELATED"/>
    <property type="match status" value="1"/>
</dbReference>
<reference evidence="5" key="1">
    <citation type="submission" date="2021-04" db="EMBL/GenBank/DDBJ databases">
        <authorList>
            <person name="Hornung B."/>
        </authorList>
    </citation>
    <scope>NUCLEOTIDE SEQUENCE</scope>
    <source>
        <strain evidence="5">G5G6</strain>
    </source>
</reference>
<keyword evidence="2" id="KW-0274">FAD</keyword>
<dbReference type="SUPFAM" id="SSF55447">
    <property type="entry name" value="CO dehydrogenase flavoprotein C-terminal domain-like"/>
    <property type="match status" value="1"/>
</dbReference>
<accession>A0A916J3D9</accession>
<dbReference type="Pfam" id="PF03450">
    <property type="entry name" value="CO_deh_flav_C"/>
    <property type="match status" value="1"/>
</dbReference>
<name>A0A916J3D9_9PROT</name>
<sequence>MDSIPAFRLQRPDSAAAAVALRAENPASRFIAGGTDLLPNIRRGLTTPEMLIDLGGISELRKFREEAGTLCIGAGVTLSTIAANAHVQTHLPALAHAAGAVAGPTHRMAATLGGNLCLDTRCQYYNQSESWRKGLEFCLKRGGDVCRVAPKSSRCYAAFSGDVAPALLALNATIEILSPQGSRRLPIREFYRDDGKTYISLAADEMLLGVEVPLVDGWKSAYDKVRVRGAIDFPLVGVAIALRRDGDTVGDLRIACTGVSSRPELIDGLESVYGKPLDDASLALIDKRIRHYTRPVGTTIIDVSYRRQVMPVLARRLLRRLGENC</sequence>
<keyword evidence="1" id="KW-0285">Flavoprotein</keyword>
<dbReference type="PROSITE" id="PS51387">
    <property type="entry name" value="FAD_PCMH"/>
    <property type="match status" value="1"/>
</dbReference>
<dbReference type="InterPro" id="IPR005107">
    <property type="entry name" value="CO_DH_flav_C"/>
</dbReference>
<protein>
    <submittedName>
        <fullName evidence="5">4-hydroxybenzoyl-CoA reductase subunit beta</fullName>
        <ecNumber evidence="5">1.3.7.9</ecNumber>
    </submittedName>
</protein>
<evidence type="ECO:0000256" key="2">
    <source>
        <dbReference type="ARBA" id="ARBA00022827"/>
    </source>
</evidence>
<dbReference type="GO" id="GO:0016491">
    <property type="term" value="F:oxidoreductase activity"/>
    <property type="evidence" value="ECO:0007669"/>
    <property type="project" value="UniProtKB-KW"/>
</dbReference>
<dbReference type="Gene3D" id="3.30.43.10">
    <property type="entry name" value="Uridine Diphospho-n-acetylenolpyruvylglucosamine Reductase, domain 2"/>
    <property type="match status" value="1"/>
</dbReference>
<dbReference type="EMBL" id="CAJQUM010000001">
    <property type="protein sequence ID" value="CAG4883248.1"/>
    <property type="molecule type" value="Genomic_DNA"/>
</dbReference>
<comment type="caution">
    <text evidence="5">The sequence shown here is derived from an EMBL/GenBank/DDBJ whole genome shotgun (WGS) entry which is preliminary data.</text>
</comment>
<dbReference type="RefSeq" id="WP_220635230.1">
    <property type="nucleotide sequence ID" value="NZ_CAJQUM010000001.1"/>
</dbReference>
<evidence type="ECO:0000259" key="4">
    <source>
        <dbReference type="PROSITE" id="PS51387"/>
    </source>
</evidence>
<dbReference type="InterPro" id="IPR016167">
    <property type="entry name" value="FAD-bd_PCMH_sub1"/>
</dbReference>